<dbReference type="EMBL" id="MIGB01000005">
    <property type="protein sequence ID" value="OSY42484.1"/>
    <property type="molecule type" value="Genomic_DNA"/>
</dbReference>
<keyword evidence="2" id="KW-1185">Reference proteome</keyword>
<evidence type="ECO:0000313" key="2">
    <source>
        <dbReference type="Proteomes" id="UP000194360"/>
    </source>
</evidence>
<reference evidence="1 2" key="1">
    <citation type="submission" date="2016-09" db="EMBL/GenBank/DDBJ databases">
        <title>Pseudonocardia autotrophica DSM535, a candidate organism with high potential of specific P450 cytochromes.</title>
        <authorList>
            <person name="Grumaz C."/>
            <person name="Vainshtein Y."/>
            <person name="Kirstahler P."/>
            <person name="Sohn K."/>
        </authorList>
    </citation>
    <scope>NUCLEOTIDE SEQUENCE [LARGE SCALE GENOMIC DNA]</scope>
    <source>
        <strain evidence="1 2">DSM 535</strain>
    </source>
</reference>
<dbReference type="NCBIfam" id="TIGR02569">
    <property type="entry name" value="TIGR02569_actnb"/>
    <property type="match status" value="1"/>
</dbReference>
<evidence type="ECO:0008006" key="3">
    <source>
        <dbReference type="Google" id="ProtNLM"/>
    </source>
</evidence>
<organism evidence="1 2">
    <name type="scientific">Pseudonocardia autotrophica</name>
    <name type="common">Amycolata autotrophica</name>
    <name type="synonym">Nocardia autotrophica</name>
    <dbReference type="NCBI Taxonomy" id="2074"/>
    <lineage>
        <taxon>Bacteria</taxon>
        <taxon>Bacillati</taxon>
        <taxon>Actinomycetota</taxon>
        <taxon>Actinomycetes</taxon>
        <taxon>Pseudonocardiales</taxon>
        <taxon>Pseudonocardiaceae</taxon>
        <taxon>Pseudonocardia</taxon>
    </lineage>
</organism>
<dbReference type="Proteomes" id="UP000194360">
    <property type="component" value="Unassembled WGS sequence"/>
</dbReference>
<comment type="caution">
    <text evidence="1">The sequence shown here is derived from an EMBL/GenBank/DDBJ whole genome shotgun (WGS) entry which is preliminary data.</text>
</comment>
<protein>
    <recommendedName>
        <fullName evidence="3">TIGR02569 family protein</fullName>
    </recommendedName>
</protein>
<dbReference type="AlphaFoldDB" id="A0A1Y2N4S3"/>
<accession>A0A1Y2N4S3</accession>
<gene>
    <name evidence="1" type="ORF">BG845_01404</name>
</gene>
<name>A0A1Y2N4S3_PSEAH</name>
<evidence type="ECO:0000313" key="1">
    <source>
        <dbReference type="EMBL" id="OSY42484.1"/>
    </source>
</evidence>
<proteinExistence type="predicted"/>
<sequence>MAIQRTALHCGRPPNVVTRCDRSGVARTGVSGGAGTVATVTAARPLATAPAASALPEHVRIAFGVRDTAPRPVVWAGQRAWQCGDTLLRPVSDHVVAAWSATVLENLEVEGVRLARPVRSSDGRWVVGGWAASRYVPGAPEPRHDEVVAASLRLHAATSTVLRPRLLDDRDDLLSRSAAAAFGERKLELHPETGGLLFAELAAHRRTIRLTPQVVHGELFGAMLFDPTGRPAVLDLVPFWRPAEWAAAVVVVDAVAWGGADEDLIERWSELQEWPQSLLRAVLYRLALHAQHPDATAESLSGIERVAGLVSRRL</sequence>
<dbReference type="InterPro" id="IPR013402">
    <property type="entry name" value="CHP02569"/>
</dbReference>
<dbReference type="STRING" id="2074.BG845_01404"/>